<dbReference type="Gene3D" id="1.10.510.10">
    <property type="entry name" value="Transferase(Phosphotransferase) domain 1"/>
    <property type="match status" value="1"/>
</dbReference>
<evidence type="ECO:0000256" key="4">
    <source>
        <dbReference type="ARBA" id="ARBA00022840"/>
    </source>
</evidence>
<dbReference type="EMBL" id="JACETU010000006">
    <property type="protein sequence ID" value="KAF7426284.1"/>
    <property type="molecule type" value="Genomic_DNA"/>
</dbReference>
<dbReference type="InterPro" id="IPR000719">
    <property type="entry name" value="Prot_kinase_dom"/>
</dbReference>
<dbReference type="PROSITE" id="PS50011">
    <property type="entry name" value="PROTEIN_KINASE_DOM"/>
    <property type="match status" value="1"/>
</dbReference>
<keyword evidence="8" id="KW-1185">Reference proteome</keyword>
<evidence type="ECO:0000313" key="7">
    <source>
        <dbReference type="EMBL" id="KAF7426284.1"/>
    </source>
</evidence>
<sequence length="468" mass="51240">MGPVMNHRVPHRGRKSLKQPAASGQQEGSITPGLLRYGKAQSSTGGLEVLPTAPFTSPSPSSGTNARPKLEILDLSKAQIPDSSTVSVPDLGTIVIENASSKSWGQLVILFKCRTRFANACTGGQLLDTPGEGCIYRNTITLLLNSMMHNNQLTDLRFKMANTLSINNSSLVNALRADDEEIHNVLGVVLLTPELTSRALELRDSEAETLLDLLQSMLDKGFLFNILDTETIRKTHNLIYRLSKACGIFPSSVMVEDVVNVEPTAVNGGGYADIFRGSYQGKPVALKRLRIFLKGHDRHEAHKAVCREALLWKRVQHKYVLPFLGIDGTTFSPSICLLSPWMINGTINDFMKENKDSLLKQHIFEIAEGLEHLHGHNIIHGDLRGANILMDADWHARIADFGLAALAETTFSDESSPGTGAVRWMAPELFEPFQGLGVESGRTKATDVYSFACTCVEVRVNSVPVSPL</sequence>
<keyword evidence="4" id="KW-0067">ATP-binding</keyword>
<evidence type="ECO:0000256" key="3">
    <source>
        <dbReference type="ARBA" id="ARBA00022777"/>
    </source>
</evidence>
<evidence type="ECO:0000256" key="1">
    <source>
        <dbReference type="ARBA" id="ARBA00022679"/>
    </source>
</evidence>
<dbReference type="InterPro" id="IPR011009">
    <property type="entry name" value="Kinase-like_dom_sf"/>
</dbReference>
<keyword evidence="3" id="KW-0418">Kinase</keyword>
<dbReference type="GO" id="GO:0005524">
    <property type="term" value="F:ATP binding"/>
    <property type="evidence" value="ECO:0007669"/>
    <property type="project" value="UniProtKB-KW"/>
</dbReference>
<dbReference type="PANTHER" id="PTHR44329:SF288">
    <property type="entry name" value="MITOGEN-ACTIVATED PROTEIN KINASE KINASE KINASE 20"/>
    <property type="match status" value="1"/>
</dbReference>
<accession>A0A8H7DP61</accession>
<dbReference type="RefSeq" id="XP_036629588.1">
    <property type="nucleotide sequence ID" value="XM_036778160.1"/>
</dbReference>
<name>A0A8H7DP61_PLEOS</name>
<evidence type="ECO:0000313" key="8">
    <source>
        <dbReference type="Proteomes" id="UP000623687"/>
    </source>
</evidence>
<dbReference type="InterPro" id="IPR051681">
    <property type="entry name" value="Ser/Thr_Kinases-Pseudokinases"/>
</dbReference>
<keyword evidence="2" id="KW-0547">Nucleotide-binding</keyword>
<dbReference type="OrthoDB" id="346907at2759"/>
<keyword evidence="1" id="KW-0808">Transferase</keyword>
<evidence type="ECO:0000259" key="6">
    <source>
        <dbReference type="PROSITE" id="PS50011"/>
    </source>
</evidence>
<proteinExistence type="predicted"/>
<gene>
    <name evidence="7" type="ORF">PC9H_008652</name>
</gene>
<protein>
    <recommendedName>
        <fullName evidence="6">Protein kinase domain-containing protein</fullName>
    </recommendedName>
</protein>
<dbReference type="Pfam" id="PF07714">
    <property type="entry name" value="PK_Tyr_Ser-Thr"/>
    <property type="match status" value="1"/>
</dbReference>
<dbReference type="GeneID" id="59378470"/>
<evidence type="ECO:0000256" key="5">
    <source>
        <dbReference type="SAM" id="MobiDB-lite"/>
    </source>
</evidence>
<dbReference type="GO" id="GO:0004674">
    <property type="term" value="F:protein serine/threonine kinase activity"/>
    <property type="evidence" value="ECO:0007669"/>
    <property type="project" value="TreeGrafter"/>
</dbReference>
<reference evidence="7" key="1">
    <citation type="submission" date="2019-07" db="EMBL/GenBank/DDBJ databases">
        <authorList>
            <person name="Palmer J.M."/>
        </authorList>
    </citation>
    <scope>NUCLEOTIDE SEQUENCE</scope>
    <source>
        <strain evidence="7">PC9</strain>
    </source>
</reference>
<organism evidence="7 8">
    <name type="scientific">Pleurotus ostreatus</name>
    <name type="common">Oyster mushroom</name>
    <name type="synonym">White-rot fungus</name>
    <dbReference type="NCBI Taxonomy" id="5322"/>
    <lineage>
        <taxon>Eukaryota</taxon>
        <taxon>Fungi</taxon>
        <taxon>Dikarya</taxon>
        <taxon>Basidiomycota</taxon>
        <taxon>Agaricomycotina</taxon>
        <taxon>Agaricomycetes</taxon>
        <taxon>Agaricomycetidae</taxon>
        <taxon>Agaricales</taxon>
        <taxon>Pleurotineae</taxon>
        <taxon>Pleurotaceae</taxon>
        <taxon>Pleurotus</taxon>
    </lineage>
</organism>
<dbReference type="InterPro" id="IPR008266">
    <property type="entry name" value="Tyr_kinase_AS"/>
</dbReference>
<dbReference type="AlphaFoldDB" id="A0A8H7DP61"/>
<comment type="caution">
    <text evidence="7">The sequence shown here is derived from an EMBL/GenBank/DDBJ whole genome shotgun (WGS) entry which is preliminary data.</text>
</comment>
<evidence type="ECO:0000256" key="2">
    <source>
        <dbReference type="ARBA" id="ARBA00022741"/>
    </source>
</evidence>
<dbReference type="Proteomes" id="UP000623687">
    <property type="component" value="Unassembled WGS sequence"/>
</dbReference>
<feature type="domain" description="Protein kinase" evidence="6">
    <location>
        <begin position="260"/>
        <end position="468"/>
    </location>
</feature>
<feature type="compositionally biased region" description="Low complexity" evidence="5">
    <location>
        <begin position="51"/>
        <end position="64"/>
    </location>
</feature>
<dbReference type="PANTHER" id="PTHR44329">
    <property type="entry name" value="SERINE/THREONINE-PROTEIN KINASE TNNI3K-RELATED"/>
    <property type="match status" value="1"/>
</dbReference>
<feature type="region of interest" description="Disordered" evidence="5">
    <location>
        <begin position="1"/>
        <end position="67"/>
    </location>
</feature>
<dbReference type="SUPFAM" id="SSF56112">
    <property type="entry name" value="Protein kinase-like (PK-like)"/>
    <property type="match status" value="1"/>
</dbReference>
<feature type="compositionally biased region" description="Basic residues" evidence="5">
    <location>
        <begin position="8"/>
        <end position="17"/>
    </location>
</feature>
<dbReference type="VEuPathDB" id="FungiDB:PC9H_008652"/>
<dbReference type="InterPro" id="IPR001245">
    <property type="entry name" value="Ser-Thr/Tyr_kinase_cat_dom"/>
</dbReference>
<dbReference type="PROSITE" id="PS00109">
    <property type="entry name" value="PROTEIN_KINASE_TYR"/>
    <property type="match status" value="1"/>
</dbReference>